<dbReference type="Proteomes" id="UP000188937">
    <property type="component" value="Chromosome"/>
</dbReference>
<sequence>MLKTAHDLSRQARPGQTRRRPACLLPDYPARSSLVGGCACRIGDALLSGGCATRDIMSNGAHILACTMNSVAGGKAHHESSRTCNANNPGAGCLD</sequence>
<organism evidence="2 3">
    <name type="scientific">Acetobacter aceti</name>
    <dbReference type="NCBI Taxonomy" id="435"/>
    <lineage>
        <taxon>Bacteria</taxon>
        <taxon>Pseudomonadati</taxon>
        <taxon>Pseudomonadota</taxon>
        <taxon>Alphaproteobacteria</taxon>
        <taxon>Acetobacterales</taxon>
        <taxon>Acetobacteraceae</taxon>
        <taxon>Acetobacter</taxon>
        <taxon>Acetobacter subgen. Acetobacter</taxon>
    </lineage>
</organism>
<evidence type="ECO:0000256" key="1">
    <source>
        <dbReference type="SAM" id="MobiDB-lite"/>
    </source>
</evidence>
<dbReference type="KEGG" id="aace:A0U92_09185"/>
<reference evidence="2 3" key="1">
    <citation type="submission" date="2016-03" db="EMBL/GenBank/DDBJ databases">
        <title>Acetic acid bacteria sequencing.</title>
        <authorList>
            <person name="Brandt J."/>
            <person name="Jakob F."/>
            <person name="Vogel R.F."/>
        </authorList>
    </citation>
    <scope>NUCLEOTIDE SEQUENCE [LARGE SCALE GENOMIC DNA]</scope>
    <source>
        <strain evidence="2 3">TMW2.1153</strain>
    </source>
</reference>
<name>A0A1U9KGI6_ACEAC</name>
<proteinExistence type="predicted"/>
<dbReference type="AlphaFoldDB" id="A0A1U9KGI6"/>
<keyword evidence="3" id="KW-1185">Reference proteome</keyword>
<gene>
    <name evidence="2" type="ORF">A0U92_09185</name>
</gene>
<accession>A0A1U9KGI6</accession>
<feature type="region of interest" description="Disordered" evidence="1">
    <location>
        <begin position="76"/>
        <end position="95"/>
    </location>
</feature>
<evidence type="ECO:0000313" key="3">
    <source>
        <dbReference type="Proteomes" id="UP000188937"/>
    </source>
</evidence>
<dbReference type="EMBL" id="CP014692">
    <property type="protein sequence ID" value="AQS84921.1"/>
    <property type="molecule type" value="Genomic_DNA"/>
</dbReference>
<evidence type="ECO:0000313" key="2">
    <source>
        <dbReference type="EMBL" id="AQS84921.1"/>
    </source>
</evidence>
<protein>
    <submittedName>
        <fullName evidence="2">Uncharacterized protein</fullName>
    </submittedName>
</protein>
<feature type="region of interest" description="Disordered" evidence="1">
    <location>
        <begin position="1"/>
        <end position="22"/>
    </location>
</feature>
<feature type="compositionally biased region" description="Basic and acidic residues" evidence="1">
    <location>
        <begin position="1"/>
        <end position="10"/>
    </location>
</feature>